<dbReference type="EMBL" id="BSUK01000001">
    <property type="protein sequence ID" value="GMA23878.1"/>
    <property type="molecule type" value="Genomic_DNA"/>
</dbReference>
<sequence>MDLLSTATDRDVAFTAAVLGIAGFAWFGWAQEAPPASWRLPLGIASGLCFAAAVVGGVLGVRWWDTPTALATSSDGVRFGVIVAIEAVLCAAGAVVLARTGNAAWVSAWICGVVGIHFVPLARVFHDTGFVVLAVLLVGFAVGSWVWGRGRASRPARSSGSSPGRRSRCSPRVPSSRWRSGTGPPRRSTSHAGPAQKGHSVPRSLRHDGPMPTDLDVVTSAAATRPERRNAGRHAWDGRRSVVGAVVGLALVAPLAACTGDGTVDTDAVRQFVQDASEQTQQITSDVQRLGSQLGSMKSQGNAALQQAQQAGDEARKALDEAQKSTSTLSTSARQKLDDAYADLEDARTKLETLKGKLPTTSQARATIDDVQKQLDSLATSITKTVG</sequence>
<dbReference type="RefSeq" id="WP_284292788.1">
    <property type="nucleotide sequence ID" value="NZ_BSUK01000001.1"/>
</dbReference>
<keyword evidence="2" id="KW-1133">Transmembrane helix</keyword>
<feature type="compositionally biased region" description="Low complexity" evidence="1">
    <location>
        <begin position="151"/>
        <end position="181"/>
    </location>
</feature>
<feature type="transmembrane region" description="Helical" evidence="2">
    <location>
        <begin position="12"/>
        <end position="30"/>
    </location>
</feature>
<reference evidence="4" key="1">
    <citation type="journal article" date="2019" name="Int. J. Syst. Evol. Microbiol.">
        <title>The Global Catalogue of Microorganisms (GCM) 10K type strain sequencing project: providing services to taxonomists for standard genome sequencing and annotation.</title>
        <authorList>
            <consortium name="The Broad Institute Genomics Platform"/>
            <consortium name="The Broad Institute Genome Sequencing Center for Infectious Disease"/>
            <person name="Wu L."/>
            <person name="Ma J."/>
        </authorList>
    </citation>
    <scope>NUCLEOTIDE SEQUENCE [LARGE SCALE GENOMIC DNA]</scope>
    <source>
        <strain evidence="4">NBRC 106348</strain>
    </source>
</reference>
<keyword evidence="4" id="KW-1185">Reference proteome</keyword>
<feature type="region of interest" description="Disordered" evidence="1">
    <location>
        <begin position="312"/>
        <end position="332"/>
    </location>
</feature>
<name>A0ABQ6HZH3_9MICO</name>
<evidence type="ECO:0000313" key="4">
    <source>
        <dbReference type="Proteomes" id="UP001157091"/>
    </source>
</evidence>
<evidence type="ECO:0000256" key="1">
    <source>
        <dbReference type="SAM" id="MobiDB-lite"/>
    </source>
</evidence>
<feature type="region of interest" description="Disordered" evidence="1">
    <location>
        <begin position="151"/>
        <end position="235"/>
    </location>
</feature>
<proteinExistence type="predicted"/>
<dbReference type="Proteomes" id="UP001157091">
    <property type="component" value="Unassembled WGS sequence"/>
</dbReference>
<dbReference type="Gene3D" id="1.20.120.330">
    <property type="entry name" value="Nucleotidyltransferases domain 2"/>
    <property type="match status" value="1"/>
</dbReference>
<gene>
    <name evidence="3" type="ORF">GCM10025864_16370</name>
</gene>
<feature type="transmembrane region" description="Helical" evidence="2">
    <location>
        <begin position="76"/>
        <end position="97"/>
    </location>
</feature>
<evidence type="ECO:0000313" key="3">
    <source>
        <dbReference type="EMBL" id="GMA23878.1"/>
    </source>
</evidence>
<feature type="transmembrane region" description="Helical" evidence="2">
    <location>
        <begin position="128"/>
        <end position="148"/>
    </location>
</feature>
<feature type="compositionally biased region" description="Basic and acidic residues" evidence="1">
    <location>
        <begin position="313"/>
        <end position="323"/>
    </location>
</feature>
<protein>
    <submittedName>
        <fullName evidence="3">Uncharacterized protein</fullName>
    </submittedName>
</protein>
<organism evidence="3 4">
    <name type="scientific">Luteimicrobium album</name>
    <dbReference type="NCBI Taxonomy" id="1054550"/>
    <lineage>
        <taxon>Bacteria</taxon>
        <taxon>Bacillati</taxon>
        <taxon>Actinomycetota</taxon>
        <taxon>Actinomycetes</taxon>
        <taxon>Micrococcales</taxon>
        <taxon>Luteimicrobium</taxon>
    </lineage>
</organism>
<feature type="transmembrane region" description="Helical" evidence="2">
    <location>
        <begin position="42"/>
        <end position="64"/>
    </location>
</feature>
<comment type="caution">
    <text evidence="3">The sequence shown here is derived from an EMBL/GenBank/DDBJ whole genome shotgun (WGS) entry which is preliminary data.</text>
</comment>
<feature type="transmembrane region" description="Helical" evidence="2">
    <location>
        <begin position="104"/>
        <end position="122"/>
    </location>
</feature>
<keyword evidence="2" id="KW-0812">Transmembrane</keyword>
<feature type="compositionally biased region" description="Basic and acidic residues" evidence="1">
    <location>
        <begin position="225"/>
        <end position="235"/>
    </location>
</feature>
<keyword evidence="2" id="KW-0472">Membrane</keyword>
<accession>A0ABQ6HZH3</accession>
<evidence type="ECO:0000256" key="2">
    <source>
        <dbReference type="SAM" id="Phobius"/>
    </source>
</evidence>